<sequence>MLKNIWIGAIALLAVSSCGEDRDDDTTEQTTISKKIVGTWTIVKKESNGTNVPASLPCLNLGNFLFDSNNKLFENHNSVVTNNCITDTDNYTFTVDENNKKITAKNTQNDVLIYVVSSLSENELVLVNSEGSDTTKYTFSK</sequence>
<comment type="caution">
    <text evidence="2">The sequence shown here is derived from an EMBL/GenBank/DDBJ whole genome shotgun (WGS) entry which is preliminary data.</text>
</comment>
<feature type="domain" description="Lipocalin-like" evidence="1">
    <location>
        <begin position="36"/>
        <end position="126"/>
    </location>
</feature>
<dbReference type="InterPro" id="IPR024311">
    <property type="entry name" value="Lipocalin-like"/>
</dbReference>
<reference evidence="2 3" key="2">
    <citation type="submission" date="2017-05" db="EMBL/GenBank/DDBJ databases">
        <title>Genome of Chryseobacterium haifense.</title>
        <authorList>
            <person name="Newman J.D."/>
        </authorList>
    </citation>
    <scope>NUCLEOTIDE SEQUENCE [LARGE SCALE GENOMIC DNA]</scope>
    <source>
        <strain evidence="2 3">DSM 19056</strain>
    </source>
</reference>
<protein>
    <recommendedName>
        <fullName evidence="1">Lipocalin-like domain-containing protein</fullName>
    </recommendedName>
</protein>
<dbReference type="EMBL" id="JASZ02000053">
    <property type="protein sequence ID" value="OWK97017.1"/>
    <property type="molecule type" value="Genomic_DNA"/>
</dbReference>
<organism evidence="2 3">
    <name type="scientific">Kaistella haifensis DSM 19056</name>
    <dbReference type="NCBI Taxonomy" id="1450526"/>
    <lineage>
        <taxon>Bacteria</taxon>
        <taxon>Pseudomonadati</taxon>
        <taxon>Bacteroidota</taxon>
        <taxon>Flavobacteriia</taxon>
        <taxon>Flavobacteriales</taxon>
        <taxon>Weeksellaceae</taxon>
        <taxon>Chryseobacterium group</taxon>
        <taxon>Kaistella</taxon>
    </lineage>
</organism>
<evidence type="ECO:0000313" key="3">
    <source>
        <dbReference type="Proteomes" id="UP000197587"/>
    </source>
</evidence>
<keyword evidence="3" id="KW-1185">Reference proteome</keyword>
<evidence type="ECO:0000259" key="1">
    <source>
        <dbReference type="Pfam" id="PF13648"/>
    </source>
</evidence>
<dbReference type="RefSeq" id="WP_031501656.1">
    <property type="nucleotide sequence ID" value="NZ_JASZ02000053.1"/>
</dbReference>
<evidence type="ECO:0000313" key="2">
    <source>
        <dbReference type="EMBL" id="OWK97017.1"/>
    </source>
</evidence>
<accession>A0A246B6L7</accession>
<dbReference type="Pfam" id="PF13648">
    <property type="entry name" value="Lipocalin_4"/>
    <property type="match status" value="1"/>
</dbReference>
<dbReference type="AlphaFoldDB" id="A0A246B6L7"/>
<proteinExistence type="predicted"/>
<gene>
    <name evidence="2" type="ORF">AP75_13455</name>
</gene>
<dbReference type="PROSITE" id="PS51257">
    <property type="entry name" value="PROKAR_LIPOPROTEIN"/>
    <property type="match status" value="1"/>
</dbReference>
<dbReference type="Proteomes" id="UP000197587">
    <property type="component" value="Unassembled WGS sequence"/>
</dbReference>
<name>A0A246B6L7_9FLAO</name>
<reference evidence="2 3" key="1">
    <citation type="submission" date="2014-01" db="EMBL/GenBank/DDBJ databases">
        <authorList>
            <consortium name="Genome Consortium for Active Teaching"/>
            <person name="Sontag T.C."/>
            <person name="Newman J.D."/>
        </authorList>
    </citation>
    <scope>NUCLEOTIDE SEQUENCE [LARGE SCALE GENOMIC DNA]</scope>
    <source>
        <strain evidence="2 3">DSM 19056</strain>
    </source>
</reference>